<protein>
    <recommendedName>
        <fullName evidence="4">Glucosyl transferase GtrII</fullName>
    </recommendedName>
</protein>
<reference evidence="2 3" key="2">
    <citation type="journal article" date="2018" name="Nature">
        <title>Mutant phenotypes for thousands of bacterial genes of unknown function.</title>
        <authorList>
            <person name="Price M.N."/>
            <person name="Wetmore K.M."/>
            <person name="Waters R.J."/>
            <person name="Callaghan M."/>
            <person name="Ray J."/>
            <person name="Liu H."/>
            <person name="Kuehl J.V."/>
            <person name="Melnyk R.A."/>
            <person name="Lamson J.S."/>
            <person name="Suh Y."/>
            <person name="Carlson H.K."/>
            <person name="Esquivel Z."/>
            <person name="Sadeeshkumar H."/>
            <person name="Chakraborty R."/>
            <person name="Zane G.M."/>
            <person name="Rubin B.E."/>
            <person name="Wall J.D."/>
            <person name="Visel A."/>
            <person name="Bristow J."/>
            <person name="Blow M.J."/>
            <person name="Arkin A.P."/>
            <person name="Deutschbauer A.M."/>
        </authorList>
    </citation>
    <scope>NUCLEOTIDE SEQUENCE [LARGE SCALE GENOMIC DNA]</scope>
    <source>
        <strain evidence="2 3">FW300-N2E2</strain>
    </source>
</reference>
<feature type="transmembrane region" description="Helical" evidence="1">
    <location>
        <begin position="290"/>
        <end position="315"/>
    </location>
</feature>
<feature type="transmembrane region" description="Helical" evidence="1">
    <location>
        <begin position="73"/>
        <end position="97"/>
    </location>
</feature>
<dbReference type="EMBL" id="CP015225">
    <property type="protein sequence ID" value="AMZ74628.1"/>
    <property type="molecule type" value="Genomic_DNA"/>
</dbReference>
<evidence type="ECO:0000313" key="3">
    <source>
        <dbReference type="Proteomes" id="UP000076083"/>
    </source>
</evidence>
<feature type="transmembrane region" description="Helical" evidence="1">
    <location>
        <begin position="259"/>
        <end position="283"/>
    </location>
</feature>
<dbReference type="AlphaFoldDB" id="A0A160A5T3"/>
<gene>
    <name evidence="2" type="ORF">TK06_27230</name>
</gene>
<dbReference type="InterPro" id="IPR025686">
    <property type="entry name" value="Glucos_trans_II"/>
</dbReference>
<accession>A0A160A5T3</accession>
<name>A0A160A5T3_PSEFL</name>
<keyword evidence="1" id="KW-1133">Transmembrane helix</keyword>
<feature type="transmembrane region" description="Helical" evidence="1">
    <location>
        <begin position="349"/>
        <end position="366"/>
    </location>
</feature>
<evidence type="ECO:0008006" key="4">
    <source>
        <dbReference type="Google" id="ProtNLM"/>
    </source>
</evidence>
<dbReference type="Proteomes" id="UP000076083">
    <property type="component" value="Chromosome"/>
</dbReference>
<feature type="transmembrane region" description="Helical" evidence="1">
    <location>
        <begin position="321"/>
        <end position="337"/>
    </location>
</feature>
<reference evidence="3" key="1">
    <citation type="submission" date="2016-04" db="EMBL/GenBank/DDBJ databases">
        <authorList>
            <person name="Ray J."/>
            <person name="Price M."/>
            <person name="Deutschbauer A."/>
        </authorList>
    </citation>
    <scope>NUCLEOTIDE SEQUENCE [LARGE SCALE GENOMIC DNA]</scope>
    <source>
        <strain evidence="3">FW300-N2E2</strain>
    </source>
</reference>
<feature type="transmembrane region" description="Helical" evidence="1">
    <location>
        <begin position="12"/>
        <end position="28"/>
    </location>
</feature>
<sequence>MRITKVLSKKEVLLFFTVASFVYVYPIVHADYAYVDDSWREILAIDDWWRIHGRVLAEVVTKLMAFNNATINIFPLPLLIATFAFACAMTRLTLWYFPRPEWTACLVVLPLLCNPFFLGNISFQYDGPGMMLAVVAAVFSITCHVRNSYLRGCVSAILIAVLLSIYQLVITVFIGLCCMECLWNVRNGKPAQEVLREIGLRGLQLFFGGGFYYFTAFKLTSDRRGSLAEFDSHWLGEVVRKFKFSMEKVFELINAGNGFFSILMVIVAGVGYVLVIKNVLALAGGRGEKILVLGACLCVPPVLIVCVPGPMLFVLDPNLEARNYLGFSVVLFFLLLMSREVLGRAGLRMLLVIPVLAMYSFSYGYGQVLIAKKELETAMAMFIAYDIIATKEFLNSPVLYYIEPPINGKWLPKAQGAINYMPALRYLLSSSSMVLRPNTLPQYGINNVVSEGRAAFDAATAEGKTYRRVVDRKFYSFYVTESGDFIVMKDLTGSEGYIRGWWR</sequence>
<dbReference type="Pfam" id="PF14264">
    <property type="entry name" value="Glucos_trans_II"/>
    <property type="match status" value="1"/>
</dbReference>
<keyword evidence="1" id="KW-0472">Membrane</keyword>
<feature type="transmembrane region" description="Helical" evidence="1">
    <location>
        <begin position="104"/>
        <end position="123"/>
    </location>
</feature>
<keyword evidence="1" id="KW-0812">Transmembrane</keyword>
<proteinExistence type="predicted"/>
<feature type="transmembrane region" description="Helical" evidence="1">
    <location>
        <begin position="157"/>
        <end position="185"/>
    </location>
</feature>
<organism evidence="2 3">
    <name type="scientific">Pseudomonas fluorescens</name>
    <dbReference type="NCBI Taxonomy" id="294"/>
    <lineage>
        <taxon>Bacteria</taxon>
        <taxon>Pseudomonadati</taxon>
        <taxon>Pseudomonadota</taxon>
        <taxon>Gammaproteobacteria</taxon>
        <taxon>Pseudomonadales</taxon>
        <taxon>Pseudomonadaceae</taxon>
        <taxon>Pseudomonas</taxon>
    </lineage>
</organism>
<evidence type="ECO:0000256" key="1">
    <source>
        <dbReference type="SAM" id="Phobius"/>
    </source>
</evidence>
<dbReference type="RefSeq" id="WP_063324557.1">
    <property type="nucleotide sequence ID" value="NZ_CP015225.1"/>
</dbReference>
<evidence type="ECO:0000313" key="2">
    <source>
        <dbReference type="EMBL" id="AMZ74628.1"/>
    </source>
</evidence>